<evidence type="ECO:0000313" key="4">
    <source>
        <dbReference type="EMBL" id="AAD21069.1"/>
    </source>
</evidence>
<evidence type="ECO:0000256" key="2">
    <source>
        <dbReference type="RuleBase" id="RU000363"/>
    </source>
</evidence>
<evidence type="ECO:0000313" key="5">
    <source>
        <dbReference type="EMBL" id="SDG56838.1"/>
    </source>
</evidence>
<dbReference type="SUPFAM" id="SSF51735">
    <property type="entry name" value="NAD(P)-binding Rossmann-fold domains"/>
    <property type="match status" value="1"/>
</dbReference>
<dbReference type="InterPro" id="IPR002347">
    <property type="entry name" value="SDR_fam"/>
</dbReference>
<reference evidence="6" key="7">
    <citation type="submission" date="2016-10" db="EMBL/GenBank/DDBJ databases">
        <authorList>
            <person name="Varghese N."/>
            <person name="Submissions S."/>
        </authorList>
    </citation>
    <scope>NUCLEOTIDE SEQUENCE [LARGE SCALE GENOMIC DNA]</scope>
    <source>
        <strain evidence="6">ATCC 700689</strain>
    </source>
</reference>
<evidence type="ECO:0000256" key="1">
    <source>
        <dbReference type="ARBA" id="ARBA00006484"/>
    </source>
</evidence>
<dbReference type="PANTHER" id="PTHR42760">
    <property type="entry name" value="SHORT-CHAIN DEHYDROGENASES/REDUCTASES FAMILY MEMBER"/>
    <property type="match status" value="1"/>
</dbReference>
<feature type="domain" description="Ketoreductase" evidence="3">
    <location>
        <begin position="18"/>
        <end position="198"/>
    </location>
</feature>
<name>Q9X4X1_9PSED</name>
<reference evidence="5" key="6">
    <citation type="submission" date="2016-10" db="EMBL/GenBank/DDBJ databases">
        <authorList>
            <person name="de Groot N.N."/>
        </authorList>
    </citation>
    <scope>NUCLEOTIDE SEQUENCE [LARGE SCALE GENOMIC DNA]</scope>
    <source>
        <strain evidence="5">ATCC 700689</strain>
    </source>
</reference>
<dbReference type="PROSITE" id="PS00061">
    <property type="entry name" value="ADH_SHORT"/>
    <property type="match status" value="1"/>
</dbReference>
<evidence type="ECO:0000259" key="3">
    <source>
        <dbReference type="SMART" id="SM00822"/>
    </source>
</evidence>
<comment type="similarity">
    <text evidence="1 2">Belongs to the short-chain dehydrogenases/reductases (SDR) family.</text>
</comment>
<gene>
    <name evidence="4" type="primary">ditG</name>
    <name evidence="5" type="ORF">SAMN05216605_102443</name>
</gene>
<dbReference type="RefSeq" id="WP_074750871.1">
    <property type="nucleotide sequence ID" value="NZ_FNCO01000002.1"/>
</dbReference>
<dbReference type="EMBL" id="AF119621">
    <property type="protein sequence ID" value="AAD21069.1"/>
    <property type="molecule type" value="Genomic_DNA"/>
</dbReference>
<protein>
    <submittedName>
        <fullName evidence="4">DitG</fullName>
    </submittedName>
    <submittedName>
        <fullName evidence="5">NAD(P)-dependent dehydrogenase, short-chain alcohol dehydrogenase family</fullName>
    </submittedName>
</protein>
<reference evidence="4" key="1">
    <citation type="journal article" date="1999" name="J. Bacteriol.">
        <title>A novel aromatic-ring-hydroxylating dioxygenase from the diterpenoid-degrading bacterium Pseudomonas abietaniphila BKME-9.</title>
        <authorList>
            <person name="Martin V.J."/>
            <person name="Mohn W.W."/>
        </authorList>
    </citation>
    <scope>NUCLEOTIDE SEQUENCE</scope>
    <source>
        <strain evidence="4">BKME-9</strain>
    </source>
</reference>
<proteinExistence type="inferred from homology"/>
<dbReference type="InterPro" id="IPR020904">
    <property type="entry name" value="Sc_DH/Rdtase_CS"/>
</dbReference>
<dbReference type="SMART" id="SM00822">
    <property type="entry name" value="PKS_KR"/>
    <property type="match status" value="1"/>
</dbReference>
<dbReference type="PRINTS" id="PR00080">
    <property type="entry name" value="SDRFAMILY"/>
</dbReference>
<reference evidence="4" key="3">
    <citation type="journal article" date="2000" name="J. Bacteriol.">
        <title>Genetic investigation of the catabolic pathway for degradation of abietane diterpenoids by Pseudomonas abietaniphila BKME-9.</title>
        <authorList>
            <person name="Martin V.J."/>
            <person name="Mohn W.W."/>
        </authorList>
    </citation>
    <scope>NUCLEOTIDE SEQUENCE</scope>
    <source>
        <strain evidence="4">BKME-9</strain>
    </source>
</reference>
<dbReference type="InterPro" id="IPR057326">
    <property type="entry name" value="KR_dom"/>
</dbReference>
<sequence>MSSSRQDQALEDSPLQARVIVVTGGFGVLGTALGQYLSGRGARVALLDRAETSQTRVSDDANVLALGGVDLTSVESARSAFAQVAEHFGRIDGLVNVAGGFAWETLESGSLATWDHLYQMNLRTAVIASQAVLEHLLAHDGGRIVNIGAQASLKAGMGMGAYAASKAGVSRLTEALAEELKDRGITVNAVLPSIIDTPTNRTDMPDADFSRWVRPTQLASVIAFLLCDDADAVTGACLPVSGRV</sequence>
<dbReference type="EMBL" id="FNCO01000002">
    <property type="protein sequence ID" value="SDG56838.1"/>
    <property type="molecule type" value="Genomic_DNA"/>
</dbReference>
<dbReference type="Proteomes" id="UP000182894">
    <property type="component" value="Unassembled WGS sequence"/>
</dbReference>
<evidence type="ECO:0000313" key="6">
    <source>
        <dbReference type="Proteomes" id="UP000182894"/>
    </source>
</evidence>
<dbReference type="InterPro" id="IPR036291">
    <property type="entry name" value="NAD(P)-bd_dom_sf"/>
</dbReference>
<dbReference type="Pfam" id="PF00106">
    <property type="entry name" value="adh_short"/>
    <property type="match status" value="1"/>
</dbReference>
<keyword evidence="6" id="KW-1185">Reference proteome</keyword>
<organism evidence="4">
    <name type="scientific">Pseudomonas abietaniphila</name>
    <dbReference type="NCBI Taxonomy" id="89065"/>
    <lineage>
        <taxon>Bacteria</taxon>
        <taxon>Pseudomonadati</taxon>
        <taxon>Pseudomonadota</taxon>
        <taxon>Gammaproteobacteria</taxon>
        <taxon>Pseudomonadales</taxon>
        <taxon>Pseudomonadaceae</taxon>
        <taxon>Pseudomonas</taxon>
    </lineage>
</organism>
<reference evidence="4" key="4">
    <citation type="submission" date="2003-12" db="EMBL/GenBank/DDBJ databases">
        <authorList>
            <person name="Smith D.J."/>
            <person name="Mohn W.W."/>
        </authorList>
    </citation>
    <scope>NUCLEOTIDE SEQUENCE</scope>
    <source>
        <strain evidence="4">BKME-9</strain>
    </source>
</reference>
<dbReference type="PIR" id="T50936">
    <property type="entry name" value="T50936"/>
</dbReference>
<dbReference type="STRING" id="89065.SAMN05216605_102443"/>
<reference evidence="4" key="5">
    <citation type="journal article" date="2004" name="J. Bacteriol.">
        <title>A cytochrome P450 involved in the metabolism of abietane diterpenoids by Pseudomonas abietaniphila BKME-9.</title>
        <authorList>
            <person name="Smith D.J."/>
            <person name="Martin V.J."/>
            <person name="Mohn W.W."/>
        </authorList>
    </citation>
    <scope>NUCLEOTIDE SEQUENCE</scope>
    <source>
        <strain evidence="4">BKME-9</strain>
    </source>
</reference>
<dbReference type="Gene3D" id="3.40.50.720">
    <property type="entry name" value="NAD(P)-binding Rossmann-like Domain"/>
    <property type="match status" value="1"/>
</dbReference>
<dbReference type="AlphaFoldDB" id="Q9X4X1"/>
<dbReference type="CDD" id="cd05334">
    <property type="entry name" value="DHPR_SDR_c_like"/>
    <property type="match status" value="1"/>
</dbReference>
<dbReference type="GO" id="GO:0016616">
    <property type="term" value="F:oxidoreductase activity, acting on the CH-OH group of donors, NAD or NADP as acceptor"/>
    <property type="evidence" value="ECO:0007669"/>
    <property type="project" value="UniProtKB-ARBA"/>
</dbReference>
<dbReference type="PANTHER" id="PTHR42760:SF135">
    <property type="entry name" value="BLL7886 PROTEIN"/>
    <property type="match status" value="1"/>
</dbReference>
<reference evidence="4" key="2">
    <citation type="journal article" date="1999" name="Syst. Appl. Microbiol.">
        <title>Physiological and phylogenetic diversity of bacteria growing on resin acids.</title>
        <authorList>
            <person name="Mohn W.W."/>
            <person name="Wilson A.E."/>
            <person name="Bicho P."/>
            <person name="Moore E.R."/>
        </authorList>
    </citation>
    <scope>NUCLEOTIDE SEQUENCE</scope>
    <source>
        <strain evidence="4">BKME-9</strain>
    </source>
</reference>
<accession>Q9X4X1</accession>
<dbReference type="PRINTS" id="PR00081">
    <property type="entry name" value="GDHRDH"/>
</dbReference>
<dbReference type="GO" id="GO:0030497">
    <property type="term" value="P:fatty acid elongation"/>
    <property type="evidence" value="ECO:0007669"/>
    <property type="project" value="TreeGrafter"/>
</dbReference>
<dbReference type="OrthoDB" id="118015at2"/>